<reference evidence="3" key="1">
    <citation type="submission" date="2016-06" db="EMBL/GenBank/DDBJ databases">
        <title>Parallel loss of symbiosis genes in relatives of nitrogen-fixing non-legume Parasponia.</title>
        <authorList>
            <person name="Van Velzen R."/>
            <person name="Holmer R."/>
            <person name="Bu F."/>
            <person name="Rutten L."/>
            <person name="Van Zeijl A."/>
            <person name="Liu W."/>
            <person name="Santuari L."/>
            <person name="Cao Q."/>
            <person name="Sharma T."/>
            <person name="Shen D."/>
            <person name="Roswanjaya Y."/>
            <person name="Wardhani T."/>
            <person name="Kalhor M.S."/>
            <person name="Jansen J."/>
            <person name="Van den Hoogen J."/>
            <person name="Gungor B."/>
            <person name="Hartog M."/>
            <person name="Hontelez J."/>
            <person name="Verver J."/>
            <person name="Yang W.-C."/>
            <person name="Schijlen E."/>
            <person name="Repin R."/>
            <person name="Schilthuizen M."/>
            <person name="Schranz E."/>
            <person name="Heidstra R."/>
            <person name="Miyata K."/>
            <person name="Fedorova E."/>
            <person name="Kohlen W."/>
            <person name="Bisseling T."/>
            <person name="Smit S."/>
            <person name="Geurts R."/>
        </authorList>
    </citation>
    <scope>NUCLEOTIDE SEQUENCE [LARGE SCALE GENOMIC DNA]</scope>
    <source>
        <strain evidence="3">cv. WU1-14</strain>
    </source>
</reference>
<gene>
    <name evidence="2" type="ORF">PanWU01x14_127970</name>
</gene>
<sequence>MQEPKQNEKLDYFPFEVENSNPELQDDVASDENDLFFQDNDAAGGQVQLDTDGNNNQGGGSGRNLHRGGGSRQAEVSQQVDNQSGRQITDEPDTNIEEISDYILSRDRV</sequence>
<evidence type="ECO:0000256" key="1">
    <source>
        <dbReference type="SAM" id="MobiDB-lite"/>
    </source>
</evidence>
<name>A0A2P5CSL0_PARAD</name>
<organism evidence="2 3">
    <name type="scientific">Parasponia andersonii</name>
    <name type="common">Sponia andersonii</name>
    <dbReference type="NCBI Taxonomy" id="3476"/>
    <lineage>
        <taxon>Eukaryota</taxon>
        <taxon>Viridiplantae</taxon>
        <taxon>Streptophyta</taxon>
        <taxon>Embryophyta</taxon>
        <taxon>Tracheophyta</taxon>
        <taxon>Spermatophyta</taxon>
        <taxon>Magnoliopsida</taxon>
        <taxon>eudicotyledons</taxon>
        <taxon>Gunneridae</taxon>
        <taxon>Pentapetalae</taxon>
        <taxon>rosids</taxon>
        <taxon>fabids</taxon>
        <taxon>Rosales</taxon>
        <taxon>Cannabaceae</taxon>
        <taxon>Parasponia</taxon>
    </lineage>
</organism>
<dbReference type="AlphaFoldDB" id="A0A2P5CSL0"/>
<feature type="compositionally biased region" description="Gly residues" evidence="1">
    <location>
        <begin position="56"/>
        <end position="71"/>
    </location>
</feature>
<dbReference type="EMBL" id="JXTB01000099">
    <property type="protein sequence ID" value="PON64030.1"/>
    <property type="molecule type" value="Genomic_DNA"/>
</dbReference>
<dbReference type="Proteomes" id="UP000237105">
    <property type="component" value="Unassembled WGS sequence"/>
</dbReference>
<evidence type="ECO:0000313" key="2">
    <source>
        <dbReference type="EMBL" id="PON64030.1"/>
    </source>
</evidence>
<feature type="compositionally biased region" description="Polar residues" evidence="1">
    <location>
        <begin position="74"/>
        <end position="87"/>
    </location>
</feature>
<keyword evidence="3" id="KW-1185">Reference proteome</keyword>
<evidence type="ECO:0000313" key="3">
    <source>
        <dbReference type="Proteomes" id="UP000237105"/>
    </source>
</evidence>
<feature type="compositionally biased region" description="Acidic residues" evidence="1">
    <location>
        <begin position="24"/>
        <end position="34"/>
    </location>
</feature>
<proteinExistence type="predicted"/>
<feature type="region of interest" description="Disordered" evidence="1">
    <location>
        <begin position="1"/>
        <end position="109"/>
    </location>
</feature>
<feature type="compositionally biased region" description="Basic and acidic residues" evidence="1">
    <location>
        <begin position="1"/>
        <end position="11"/>
    </location>
</feature>
<protein>
    <submittedName>
        <fullName evidence="2">Uncharacterized protein</fullName>
    </submittedName>
</protein>
<dbReference type="OrthoDB" id="10449474at2759"/>
<accession>A0A2P5CSL0</accession>
<feature type="compositionally biased region" description="Acidic residues" evidence="1">
    <location>
        <begin position="90"/>
        <end position="100"/>
    </location>
</feature>
<comment type="caution">
    <text evidence="2">The sequence shown here is derived from an EMBL/GenBank/DDBJ whole genome shotgun (WGS) entry which is preliminary data.</text>
</comment>